<protein>
    <submittedName>
        <fullName evidence="1">Uncharacterized protein</fullName>
    </submittedName>
</protein>
<dbReference type="AlphaFoldDB" id="A0AAV7S713"/>
<name>A0AAV7S713_PLEWA</name>
<dbReference type="Proteomes" id="UP001066276">
    <property type="component" value="Chromosome 4_2"/>
</dbReference>
<evidence type="ECO:0000313" key="1">
    <source>
        <dbReference type="EMBL" id="KAJ1160284.1"/>
    </source>
</evidence>
<reference evidence="1" key="1">
    <citation type="journal article" date="2022" name="bioRxiv">
        <title>Sequencing and chromosome-scale assembly of the giantPleurodeles waltlgenome.</title>
        <authorList>
            <person name="Brown T."/>
            <person name="Elewa A."/>
            <person name="Iarovenko S."/>
            <person name="Subramanian E."/>
            <person name="Araus A.J."/>
            <person name="Petzold A."/>
            <person name="Susuki M."/>
            <person name="Suzuki K.-i.T."/>
            <person name="Hayashi T."/>
            <person name="Toyoda A."/>
            <person name="Oliveira C."/>
            <person name="Osipova E."/>
            <person name="Leigh N.D."/>
            <person name="Simon A."/>
            <person name="Yun M.H."/>
        </authorList>
    </citation>
    <scope>NUCLEOTIDE SEQUENCE</scope>
    <source>
        <strain evidence="1">20211129_DDA</strain>
        <tissue evidence="1">Liver</tissue>
    </source>
</reference>
<organism evidence="1 2">
    <name type="scientific">Pleurodeles waltl</name>
    <name type="common">Iberian ribbed newt</name>
    <dbReference type="NCBI Taxonomy" id="8319"/>
    <lineage>
        <taxon>Eukaryota</taxon>
        <taxon>Metazoa</taxon>
        <taxon>Chordata</taxon>
        <taxon>Craniata</taxon>
        <taxon>Vertebrata</taxon>
        <taxon>Euteleostomi</taxon>
        <taxon>Amphibia</taxon>
        <taxon>Batrachia</taxon>
        <taxon>Caudata</taxon>
        <taxon>Salamandroidea</taxon>
        <taxon>Salamandridae</taxon>
        <taxon>Pleurodelinae</taxon>
        <taxon>Pleurodeles</taxon>
    </lineage>
</organism>
<dbReference type="Gene3D" id="3.30.250.20">
    <property type="entry name" value="L1 transposable element, C-terminal domain"/>
    <property type="match status" value="1"/>
</dbReference>
<sequence>MFLPSRWRLLVPCGVRLSPLAENWWRWAAALISASRGTALADYLRLRLRPGTAIGPARDLYKTVFENGKISIDPDYTNKGQNSRNSFLEVKAKLRAMNIRFMLLYPGRLKVLSGGRSLFFEQPEEVWRWLEMWDKAALGRPAGTTGEVNRASGVDGSDWWNREGERTAIAMDQGVWMSLPLGLRYNKMV</sequence>
<dbReference type="InterPro" id="IPR042566">
    <property type="entry name" value="L1_C"/>
</dbReference>
<dbReference type="EMBL" id="JANPWB010000008">
    <property type="protein sequence ID" value="KAJ1160284.1"/>
    <property type="molecule type" value="Genomic_DNA"/>
</dbReference>
<evidence type="ECO:0000313" key="2">
    <source>
        <dbReference type="Proteomes" id="UP001066276"/>
    </source>
</evidence>
<comment type="caution">
    <text evidence="1">The sequence shown here is derived from an EMBL/GenBank/DDBJ whole genome shotgun (WGS) entry which is preliminary data.</text>
</comment>
<accession>A0AAV7S713</accession>
<gene>
    <name evidence="1" type="ORF">NDU88_000786</name>
</gene>
<keyword evidence="2" id="KW-1185">Reference proteome</keyword>
<proteinExistence type="predicted"/>